<dbReference type="PANTHER" id="PTHR46637">
    <property type="entry name" value="TIS1421-TRANSPOSASE PROTEIN A"/>
    <property type="match status" value="1"/>
</dbReference>
<dbReference type="Pfam" id="PF13340">
    <property type="entry name" value="DUF4096"/>
    <property type="match status" value="1"/>
</dbReference>
<proteinExistence type="predicted"/>
<name>A0ABV3K3S0_STRON</name>
<evidence type="ECO:0000313" key="3">
    <source>
        <dbReference type="EMBL" id="MEV5508450.1"/>
    </source>
</evidence>
<dbReference type="EMBL" id="JBFAUK010000014">
    <property type="protein sequence ID" value="MEV5508450.1"/>
    <property type="molecule type" value="Genomic_DNA"/>
</dbReference>
<dbReference type="PANTHER" id="PTHR46637:SF1">
    <property type="entry name" value="BLL5188 PROTEIN"/>
    <property type="match status" value="1"/>
</dbReference>
<accession>A0ABV3K3S0</accession>
<feature type="compositionally biased region" description="Basic and acidic residues" evidence="1">
    <location>
        <begin position="99"/>
        <end position="109"/>
    </location>
</feature>
<dbReference type="InterPro" id="IPR025161">
    <property type="entry name" value="IS402-like_dom"/>
</dbReference>
<evidence type="ECO:0000256" key="1">
    <source>
        <dbReference type="SAM" id="MobiDB-lite"/>
    </source>
</evidence>
<keyword evidence="4" id="KW-1185">Reference proteome</keyword>
<dbReference type="InterPro" id="IPR052909">
    <property type="entry name" value="Transposase_6_like"/>
</dbReference>
<dbReference type="Proteomes" id="UP001552594">
    <property type="component" value="Unassembled WGS sequence"/>
</dbReference>
<reference evidence="3 4" key="1">
    <citation type="submission" date="2024-06" db="EMBL/GenBank/DDBJ databases">
        <title>The Natural Products Discovery Center: Release of the First 8490 Sequenced Strains for Exploring Actinobacteria Biosynthetic Diversity.</title>
        <authorList>
            <person name="Kalkreuter E."/>
            <person name="Kautsar S.A."/>
            <person name="Yang D."/>
            <person name="Bader C.D."/>
            <person name="Teijaro C.N."/>
            <person name="Fluegel L."/>
            <person name="Davis C.M."/>
            <person name="Simpson J.R."/>
            <person name="Lauterbach L."/>
            <person name="Steele A.D."/>
            <person name="Gui C."/>
            <person name="Meng S."/>
            <person name="Li G."/>
            <person name="Viehrig K."/>
            <person name="Ye F."/>
            <person name="Su P."/>
            <person name="Kiefer A.F."/>
            <person name="Nichols A."/>
            <person name="Cepeda A.J."/>
            <person name="Yan W."/>
            <person name="Fan B."/>
            <person name="Jiang Y."/>
            <person name="Adhikari A."/>
            <person name="Zheng C.-J."/>
            <person name="Schuster L."/>
            <person name="Cowan T.M."/>
            <person name="Smanski M.J."/>
            <person name="Chevrette M.G."/>
            <person name="De Carvalho L.P.S."/>
            <person name="Shen B."/>
        </authorList>
    </citation>
    <scope>NUCLEOTIDE SEQUENCE [LARGE SCALE GENOMIC DNA]</scope>
    <source>
        <strain evidence="3 4">NPDC052347</strain>
    </source>
</reference>
<organism evidence="3 4">
    <name type="scientific">Streptomyces orinoci</name>
    <name type="common">Streptoverticillium orinoci</name>
    <dbReference type="NCBI Taxonomy" id="67339"/>
    <lineage>
        <taxon>Bacteria</taxon>
        <taxon>Bacillati</taxon>
        <taxon>Actinomycetota</taxon>
        <taxon>Actinomycetes</taxon>
        <taxon>Kitasatosporales</taxon>
        <taxon>Streptomycetaceae</taxon>
        <taxon>Streptomyces</taxon>
    </lineage>
</organism>
<feature type="region of interest" description="Disordered" evidence="1">
    <location>
        <begin position="1"/>
        <end position="176"/>
    </location>
</feature>
<comment type="caution">
    <text evidence="3">The sequence shown here is derived from an EMBL/GenBank/DDBJ whole genome shotgun (WGS) entry which is preliminary data.</text>
</comment>
<evidence type="ECO:0000259" key="2">
    <source>
        <dbReference type="Pfam" id="PF13340"/>
    </source>
</evidence>
<protein>
    <submittedName>
        <fullName evidence="3">Transposase</fullName>
    </submittedName>
</protein>
<feature type="domain" description="Insertion element IS402-like" evidence="2">
    <location>
        <begin position="189"/>
        <end position="230"/>
    </location>
</feature>
<evidence type="ECO:0000313" key="4">
    <source>
        <dbReference type="Proteomes" id="UP001552594"/>
    </source>
</evidence>
<sequence>MPEPSGQREPVESEAVPALQQLPDERQIAQPRPQSVDAGQRDLAPLRPQRQPGEHQPQPLRGGNQLEIPHRQVQPQPGRPGKAGESIGTVGTVKSRLKPPNEKDNDGSRGRGGSTPVSGTGIRKPASGKSGDGHPGQREKAKRTSGPGPSTPPACGRRSPIPESVNRPGSSCGNPGCQPVSGIGAFGPIPDLRSYFNAAMWRFRTGSPWRDVPESYGPWSRIYDRFRMWA</sequence>
<dbReference type="RefSeq" id="WP_364854026.1">
    <property type="nucleotide sequence ID" value="NZ_JBFAUK010000014.1"/>
</dbReference>
<gene>
    <name evidence="3" type="ORF">AB0L16_18565</name>
</gene>